<proteinExistence type="inferred from homology"/>
<dbReference type="GO" id="GO:0005637">
    <property type="term" value="C:nuclear inner membrane"/>
    <property type="evidence" value="ECO:0007669"/>
    <property type="project" value="TreeGrafter"/>
</dbReference>
<evidence type="ECO:0000256" key="2">
    <source>
        <dbReference type="ARBA" id="ARBA00004259"/>
    </source>
</evidence>
<comment type="subcellular location">
    <subcellularLocation>
        <location evidence="1">Endomembrane system</location>
        <topology evidence="1">Multi-pass membrane protein</topology>
    </subcellularLocation>
    <subcellularLocation>
        <location evidence="3">Endoplasmic reticulum membrane</location>
    </subcellularLocation>
    <subcellularLocation>
        <location evidence="2">Nucleus envelope</location>
    </subcellularLocation>
</comment>
<dbReference type="GO" id="GO:0006629">
    <property type="term" value="P:lipid metabolic process"/>
    <property type="evidence" value="ECO:0007669"/>
    <property type="project" value="TreeGrafter"/>
</dbReference>
<dbReference type="GO" id="GO:0071763">
    <property type="term" value="P:nuclear membrane organization"/>
    <property type="evidence" value="ECO:0007669"/>
    <property type="project" value="TreeGrafter"/>
</dbReference>
<name>A0A813K634_POLGL</name>
<accession>A0A813K634</accession>
<organism evidence="11 12">
    <name type="scientific">Polarella glacialis</name>
    <name type="common">Dinoflagellate</name>
    <dbReference type="NCBI Taxonomy" id="89957"/>
    <lineage>
        <taxon>Eukaryota</taxon>
        <taxon>Sar</taxon>
        <taxon>Alveolata</taxon>
        <taxon>Dinophyceae</taxon>
        <taxon>Suessiales</taxon>
        <taxon>Suessiaceae</taxon>
        <taxon>Polarella</taxon>
    </lineage>
</organism>
<dbReference type="Pfam" id="PF07787">
    <property type="entry name" value="TMEM43"/>
    <property type="match status" value="1"/>
</dbReference>
<evidence type="ECO:0000256" key="8">
    <source>
        <dbReference type="ARBA" id="ARBA00023136"/>
    </source>
</evidence>
<keyword evidence="8 10" id="KW-0472">Membrane</keyword>
<evidence type="ECO:0000313" key="12">
    <source>
        <dbReference type="Proteomes" id="UP000626109"/>
    </source>
</evidence>
<comment type="caution">
    <text evidence="11">The sequence shown here is derived from an EMBL/GenBank/DDBJ whole genome shotgun (WGS) entry which is preliminary data.</text>
</comment>
<keyword evidence="6" id="KW-0256">Endoplasmic reticulum</keyword>
<dbReference type="GO" id="GO:0005789">
    <property type="term" value="C:endoplasmic reticulum membrane"/>
    <property type="evidence" value="ECO:0007669"/>
    <property type="project" value="UniProtKB-SubCell"/>
</dbReference>
<evidence type="ECO:0000256" key="6">
    <source>
        <dbReference type="ARBA" id="ARBA00022824"/>
    </source>
</evidence>
<dbReference type="EMBL" id="CAJNNW010027866">
    <property type="protein sequence ID" value="CAE8693492.1"/>
    <property type="molecule type" value="Genomic_DNA"/>
</dbReference>
<feature type="transmembrane region" description="Helical" evidence="10">
    <location>
        <begin position="339"/>
        <end position="358"/>
    </location>
</feature>
<reference evidence="11" key="1">
    <citation type="submission" date="2021-02" db="EMBL/GenBank/DDBJ databases">
        <authorList>
            <person name="Dougan E. K."/>
            <person name="Rhodes N."/>
            <person name="Thang M."/>
            <person name="Chan C."/>
        </authorList>
    </citation>
    <scope>NUCLEOTIDE SEQUENCE</scope>
</reference>
<feature type="transmembrane region" description="Helical" evidence="10">
    <location>
        <begin position="379"/>
        <end position="404"/>
    </location>
</feature>
<protein>
    <recommendedName>
        <fullName evidence="13">Transmembrane protein</fullName>
    </recommendedName>
</protein>
<comment type="similarity">
    <text evidence="4">Belongs to the TMEM43 family.</text>
</comment>
<feature type="transmembrane region" description="Helical" evidence="10">
    <location>
        <begin position="410"/>
        <end position="429"/>
    </location>
</feature>
<dbReference type="AlphaFoldDB" id="A0A813K634"/>
<evidence type="ECO:0008006" key="13">
    <source>
        <dbReference type="Google" id="ProtNLM"/>
    </source>
</evidence>
<evidence type="ECO:0000256" key="5">
    <source>
        <dbReference type="ARBA" id="ARBA00022692"/>
    </source>
</evidence>
<dbReference type="Proteomes" id="UP000626109">
    <property type="component" value="Unassembled WGS sequence"/>
</dbReference>
<gene>
    <name evidence="11" type="ORF">PGLA2088_LOCUS28403</name>
</gene>
<dbReference type="PANTHER" id="PTHR13416:SF2">
    <property type="entry name" value="TRANSMEMBRANE PROTEIN 43"/>
    <property type="match status" value="1"/>
</dbReference>
<evidence type="ECO:0000256" key="9">
    <source>
        <dbReference type="ARBA" id="ARBA00023242"/>
    </source>
</evidence>
<evidence type="ECO:0000256" key="4">
    <source>
        <dbReference type="ARBA" id="ARBA00006627"/>
    </source>
</evidence>
<dbReference type="PANTHER" id="PTHR13416">
    <property type="match status" value="1"/>
</dbReference>
<keyword evidence="9" id="KW-0539">Nucleus</keyword>
<evidence type="ECO:0000256" key="3">
    <source>
        <dbReference type="ARBA" id="ARBA00004586"/>
    </source>
</evidence>
<dbReference type="InterPro" id="IPR012430">
    <property type="entry name" value="TMEM43_fam"/>
</dbReference>
<sequence length="507" mass="54108">MFDLLGFGSPNRDNVAVDHQSYCGRMGGALQGMCFGFVLFIVSIFLIGWNEFNYVRNQGVLWKVDRETVEAGCFSAFRWANDKPIWASCPVNRLYDFSSSISPSTGLPIFTETVQGAWFQASSQIYQWAEKKSCKSSDTPGGGKTQECTYSYGLQWVSAPIDSNSFYCYPTTQSGCQRGGSAILNQGTIPKILQRTLKAPDGKVGIGGSKWAYILNSGMLGVFGSKPVPVSFSQSSDFSGKKTVVMDSPGGVIQYSSFPGSNSLGDVRTSFTQSDMMLGSPQVSVIAKQAGCYSGSSDASLIPWDTRLSGSMAVVNWAVLGSHSKDEMVSDKESENGTLVLLLRLAGFVLMWFGLQLVTGPVALAPEVLPCVGHFVGRIIGGALCCLNFMLSAALSLTVIATAWLLARPLVGIALFAAAAALVGGAWMLRKQHKGDPRSPQMSEFGSLPLISAAAVVPAVQQTHVQVTCPEGVSPGQMLLVQGPDGRQYNVQVPAGVQPSQQFLCAL</sequence>
<evidence type="ECO:0000256" key="10">
    <source>
        <dbReference type="SAM" id="Phobius"/>
    </source>
</evidence>
<keyword evidence="5 10" id="KW-0812">Transmembrane</keyword>
<evidence type="ECO:0000256" key="7">
    <source>
        <dbReference type="ARBA" id="ARBA00022989"/>
    </source>
</evidence>
<keyword evidence="7 10" id="KW-1133">Transmembrane helix</keyword>
<evidence type="ECO:0000313" key="11">
    <source>
        <dbReference type="EMBL" id="CAE8693492.1"/>
    </source>
</evidence>
<evidence type="ECO:0000256" key="1">
    <source>
        <dbReference type="ARBA" id="ARBA00004127"/>
    </source>
</evidence>
<feature type="transmembrane region" description="Helical" evidence="10">
    <location>
        <begin position="29"/>
        <end position="49"/>
    </location>
</feature>